<keyword evidence="1" id="KW-0472">Membrane</keyword>
<dbReference type="Proteomes" id="UP000199305">
    <property type="component" value="Unassembled WGS sequence"/>
</dbReference>
<dbReference type="Pfam" id="PF07386">
    <property type="entry name" value="DUF1499"/>
    <property type="match status" value="1"/>
</dbReference>
<sequence length="251" mass="27728">MGATHWSGWLVRAQLVLVGTILVAGLALRLDLAHFRPVFQVFKYAGLGMLGVALASMLVFIWGLVKRQPATRTAALWAVVLGLLPVAVPLLTVGRDNFSVPPIHDITTDLENPPRYRAVLALREEGDNSARYDGEQVARQQREADIYEDIRPLELDQSVAEVTAMAAEAAKDLGWRIVARDDRAGHLEAVDRTPLLGFRDDVVVRVTTQDGGSRVDVRSSSRVGVSDLGANAERIRRFLTELEELSLERER</sequence>
<keyword evidence="1" id="KW-0812">Transmembrane</keyword>
<dbReference type="OrthoDB" id="1523552at2"/>
<evidence type="ECO:0000313" key="3">
    <source>
        <dbReference type="Proteomes" id="UP000199305"/>
    </source>
</evidence>
<keyword evidence="1" id="KW-1133">Transmembrane helix</keyword>
<organism evidence="2 3">
    <name type="scientific">Microbulbifer yueqingensis</name>
    <dbReference type="NCBI Taxonomy" id="658219"/>
    <lineage>
        <taxon>Bacteria</taxon>
        <taxon>Pseudomonadati</taxon>
        <taxon>Pseudomonadota</taxon>
        <taxon>Gammaproteobacteria</taxon>
        <taxon>Cellvibrionales</taxon>
        <taxon>Microbulbiferaceae</taxon>
        <taxon>Microbulbifer</taxon>
    </lineage>
</organism>
<dbReference type="EMBL" id="FNFH01000003">
    <property type="protein sequence ID" value="SDK29562.1"/>
    <property type="molecule type" value="Genomic_DNA"/>
</dbReference>
<dbReference type="RefSeq" id="WP_091513148.1">
    <property type="nucleotide sequence ID" value="NZ_FNFH01000003.1"/>
</dbReference>
<feature type="transmembrane region" description="Helical" evidence="1">
    <location>
        <begin position="6"/>
        <end position="29"/>
    </location>
</feature>
<evidence type="ECO:0008006" key="4">
    <source>
        <dbReference type="Google" id="ProtNLM"/>
    </source>
</evidence>
<feature type="transmembrane region" description="Helical" evidence="1">
    <location>
        <begin position="74"/>
        <end position="93"/>
    </location>
</feature>
<name>A0A1G9AQE4_9GAMM</name>
<feature type="transmembrane region" description="Helical" evidence="1">
    <location>
        <begin position="41"/>
        <end position="62"/>
    </location>
</feature>
<reference evidence="3" key="1">
    <citation type="submission" date="2016-10" db="EMBL/GenBank/DDBJ databases">
        <authorList>
            <person name="Varghese N."/>
            <person name="Submissions S."/>
        </authorList>
    </citation>
    <scope>NUCLEOTIDE SEQUENCE [LARGE SCALE GENOMIC DNA]</scope>
    <source>
        <strain evidence="3">CGMCC 1.10658</strain>
    </source>
</reference>
<keyword evidence="3" id="KW-1185">Reference proteome</keyword>
<gene>
    <name evidence="2" type="ORF">SAMN05216212_2121</name>
</gene>
<protein>
    <recommendedName>
        <fullName evidence="4">DUF1499 domain-containing protein</fullName>
    </recommendedName>
</protein>
<dbReference type="InterPro" id="IPR010865">
    <property type="entry name" value="DUF1499"/>
</dbReference>
<dbReference type="STRING" id="658219.SAMN05216212_2121"/>
<evidence type="ECO:0000313" key="2">
    <source>
        <dbReference type="EMBL" id="SDK29562.1"/>
    </source>
</evidence>
<dbReference type="AlphaFoldDB" id="A0A1G9AQE4"/>
<proteinExistence type="predicted"/>
<evidence type="ECO:0000256" key="1">
    <source>
        <dbReference type="SAM" id="Phobius"/>
    </source>
</evidence>
<accession>A0A1G9AQE4</accession>